<accession>A0ABD5QI69</accession>
<evidence type="ECO:0000313" key="4">
    <source>
        <dbReference type="Proteomes" id="UP001595925"/>
    </source>
</evidence>
<reference evidence="3 4" key="1">
    <citation type="journal article" date="2019" name="Int. J. Syst. Evol. Microbiol.">
        <title>The Global Catalogue of Microorganisms (GCM) 10K type strain sequencing project: providing services to taxonomists for standard genome sequencing and annotation.</title>
        <authorList>
            <consortium name="The Broad Institute Genomics Platform"/>
            <consortium name="The Broad Institute Genome Sequencing Center for Infectious Disease"/>
            <person name="Wu L."/>
            <person name="Ma J."/>
        </authorList>
    </citation>
    <scope>NUCLEOTIDE SEQUENCE [LARGE SCALE GENOMIC DNA]</scope>
    <source>
        <strain evidence="3 4">CGMCC 1.15824</strain>
    </source>
</reference>
<comment type="caution">
    <text evidence="3">The sequence shown here is derived from an EMBL/GenBank/DDBJ whole genome shotgun (WGS) entry which is preliminary data.</text>
</comment>
<dbReference type="PANTHER" id="PTHR38137">
    <property type="entry name" value="PRC-BARREL DOMAIN PROTEIN"/>
    <property type="match status" value="1"/>
</dbReference>
<dbReference type="InterPro" id="IPR027275">
    <property type="entry name" value="PRC-brl_dom"/>
</dbReference>
<keyword evidence="4" id="KW-1185">Reference proteome</keyword>
<sequence length="108" mass="11768">MDETRQELTSFVGRDVYSSNGTYIGEVDDVKLDVGRETVTGLAIGNVNGDLFSAANRGARGVIVPYRWVRAVDDVILVSEIVERTQEESEGETDEEGEVEDEKEAAAA</sequence>
<feature type="compositionally biased region" description="Acidic residues" evidence="1">
    <location>
        <begin position="88"/>
        <end position="108"/>
    </location>
</feature>
<dbReference type="EMBL" id="JBHSJG010000036">
    <property type="protein sequence ID" value="MFC4988717.1"/>
    <property type="molecule type" value="Genomic_DNA"/>
</dbReference>
<dbReference type="Proteomes" id="UP001595925">
    <property type="component" value="Unassembled WGS sequence"/>
</dbReference>
<name>A0ABD5QI69_9EURY</name>
<evidence type="ECO:0000256" key="1">
    <source>
        <dbReference type="SAM" id="MobiDB-lite"/>
    </source>
</evidence>
<gene>
    <name evidence="3" type="ORF">ACFPFO_13280</name>
</gene>
<proteinExistence type="predicted"/>
<feature type="region of interest" description="Disordered" evidence="1">
    <location>
        <begin position="82"/>
        <end position="108"/>
    </location>
</feature>
<organism evidence="3 4">
    <name type="scientific">Saliphagus infecundisoli</name>
    <dbReference type="NCBI Taxonomy" id="1849069"/>
    <lineage>
        <taxon>Archaea</taxon>
        <taxon>Methanobacteriati</taxon>
        <taxon>Methanobacteriota</taxon>
        <taxon>Stenosarchaea group</taxon>
        <taxon>Halobacteria</taxon>
        <taxon>Halobacteriales</taxon>
        <taxon>Natrialbaceae</taxon>
        <taxon>Saliphagus</taxon>
    </lineage>
</organism>
<feature type="domain" description="PRC-barrel" evidence="2">
    <location>
        <begin position="7"/>
        <end position="81"/>
    </location>
</feature>
<evidence type="ECO:0000259" key="2">
    <source>
        <dbReference type="Pfam" id="PF05239"/>
    </source>
</evidence>
<dbReference type="Gene3D" id="2.30.30.240">
    <property type="entry name" value="PRC-barrel domain"/>
    <property type="match status" value="1"/>
</dbReference>
<dbReference type="InterPro" id="IPR011033">
    <property type="entry name" value="PRC_barrel-like_sf"/>
</dbReference>
<dbReference type="SUPFAM" id="SSF50346">
    <property type="entry name" value="PRC-barrel domain"/>
    <property type="match status" value="1"/>
</dbReference>
<evidence type="ECO:0000313" key="3">
    <source>
        <dbReference type="EMBL" id="MFC4988717.1"/>
    </source>
</evidence>
<dbReference type="Pfam" id="PF05239">
    <property type="entry name" value="PRC"/>
    <property type="match status" value="1"/>
</dbReference>
<dbReference type="RefSeq" id="WP_224827442.1">
    <property type="nucleotide sequence ID" value="NZ_JAIVEF010000001.1"/>
</dbReference>
<dbReference type="AlphaFoldDB" id="A0ABD5QI69"/>
<dbReference type="PANTHER" id="PTHR38137:SF1">
    <property type="entry name" value="PRC-BARREL DOMAIN-CONTAINING PROTEIN"/>
    <property type="match status" value="1"/>
</dbReference>
<protein>
    <submittedName>
        <fullName evidence="3">PRC-barrel domain-containing protein</fullName>
    </submittedName>
</protein>